<dbReference type="PANTHER" id="PTHR30024">
    <property type="entry name" value="ALIPHATIC SULFONATES-BINDING PROTEIN-RELATED"/>
    <property type="match status" value="1"/>
</dbReference>
<proteinExistence type="predicted"/>
<dbReference type="AlphaFoldDB" id="A0A1V2IIR2"/>
<keyword evidence="3" id="KW-1185">Reference proteome</keyword>
<dbReference type="NCBIfam" id="TIGR01728">
    <property type="entry name" value="SsuA_fam"/>
    <property type="match status" value="1"/>
</dbReference>
<evidence type="ECO:0000256" key="1">
    <source>
        <dbReference type="SAM" id="MobiDB-lite"/>
    </source>
</evidence>
<dbReference type="Pfam" id="PF12974">
    <property type="entry name" value="Phosphonate-bd"/>
    <property type="match status" value="1"/>
</dbReference>
<evidence type="ECO:0000313" key="3">
    <source>
        <dbReference type="Proteomes" id="UP000188929"/>
    </source>
</evidence>
<feature type="region of interest" description="Disordered" evidence="1">
    <location>
        <begin position="1"/>
        <end position="21"/>
    </location>
</feature>
<evidence type="ECO:0000313" key="2">
    <source>
        <dbReference type="EMBL" id="ONH32925.1"/>
    </source>
</evidence>
<gene>
    <name evidence="2" type="ORF">BL253_03045</name>
</gene>
<comment type="caution">
    <text evidence="2">The sequence shown here is derived from an EMBL/GenBank/DDBJ whole genome shotgun (WGS) entry which is preliminary data.</text>
</comment>
<dbReference type="STRING" id="1834516.BL253_03045"/>
<protein>
    <submittedName>
        <fullName evidence="2">Aliphatic sulfonate ABC transporter substrate-binding protein</fullName>
    </submittedName>
</protein>
<dbReference type="SUPFAM" id="SSF53850">
    <property type="entry name" value="Periplasmic binding protein-like II"/>
    <property type="match status" value="1"/>
</dbReference>
<dbReference type="GO" id="GO:0016020">
    <property type="term" value="C:membrane"/>
    <property type="evidence" value="ECO:0007669"/>
    <property type="project" value="InterPro"/>
</dbReference>
<dbReference type="Proteomes" id="UP000188929">
    <property type="component" value="Unassembled WGS sequence"/>
</dbReference>
<reference evidence="3" key="1">
    <citation type="submission" date="2016-10" db="EMBL/GenBank/DDBJ databases">
        <title>Frankia sp. NRRL B-16386 Genome sequencing.</title>
        <authorList>
            <person name="Ghodhbane-Gtari F."/>
            <person name="Swanson E."/>
            <person name="Gueddou A."/>
            <person name="Hezbri K."/>
            <person name="Ktari K."/>
            <person name="Nouioui I."/>
            <person name="Morris K."/>
            <person name="Simpson S."/>
            <person name="Abebe-Akele F."/>
            <person name="Thomas K."/>
            <person name="Gtari M."/>
            <person name="Tisa L.S."/>
        </authorList>
    </citation>
    <scope>NUCLEOTIDE SEQUENCE [LARGE SCALE GENOMIC DNA]</scope>
    <source>
        <strain evidence="3">NRRL B-16386</strain>
    </source>
</reference>
<dbReference type="InterPro" id="IPR010067">
    <property type="entry name" value="ABC_SsuA_sub-bd"/>
</dbReference>
<dbReference type="EMBL" id="MOMC01000008">
    <property type="protein sequence ID" value="ONH32925.1"/>
    <property type="molecule type" value="Genomic_DNA"/>
</dbReference>
<name>A0A1V2IIR2_9ACTN</name>
<accession>A0A1V2IIR2</accession>
<organism evidence="2 3">
    <name type="scientific">Pseudofrankia asymbiotica</name>
    <dbReference type="NCBI Taxonomy" id="1834516"/>
    <lineage>
        <taxon>Bacteria</taxon>
        <taxon>Bacillati</taxon>
        <taxon>Actinomycetota</taxon>
        <taxon>Actinomycetes</taxon>
        <taxon>Frankiales</taxon>
        <taxon>Frankiaceae</taxon>
        <taxon>Pseudofrankia</taxon>
    </lineage>
</organism>
<dbReference type="Gene3D" id="3.40.190.10">
    <property type="entry name" value="Periplasmic binding protein-like II"/>
    <property type="match status" value="2"/>
</dbReference>
<dbReference type="PANTHER" id="PTHR30024:SF48">
    <property type="entry name" value="ABC TRANSPORTER SUBSTRATE-BINDING PROTEIN"/>
    <property type="match status" value="1"/>
</dbReference>
<dbReference type="GO" id="GO:0042597">
    <property type="term" value="C:periplasmic space"/>
    <property type="evidence" value="ECO:0007669"/>
    <property type="project" value="UniProtKB-SubCell"/>
</dbReference>
<dbReference type="GO" id="GO:0042626">
    <property type="term" value="F:ATPase-coupled transmembrane transporter activity"/>
    <property type="evidence" value="ECO:0007669"/>
    <property type="project" value="InterPro"/>
</dbReference>
<sequence length="366" mass="37860">MSTAHEEQPLTPARWAGQGRPRRTPVLAALSALLAVIVLAACGSSEPGSGGTGSGASTAAATGFPTAVPAGTKLRVGDQGGTLKAPLDLSGQTTGEPYAVDWSTFASGPLLLEAFRANAVDVGYVADTPPVIAAASGQDLAVIASWQNPAGQLMLATKPGSDIRTVSDLKGKKVAFSVGTILQAYLLRSLDKAGLAQKDVKTVNLLPTDIAGALSRGDADAAVLVEPLASPYLKDNPTAHKVDGADASPSVQYLITTHKALSDPAKQAALGDFVARWVKASAWRDSHIDEFTQKYYVEQLKVPAETGKLLLAKTSPSAFVPIDATSTGGAQKLADLFTSSGVIPKKVDISKVFDARYNSAVQEAQQ</sequence>